<dbReference type="PROSITE" id="PS00455">
    <property type="entry name" value="AMP_BINDING"/>
    <property type="match status" value="1"/>
</dbReference>
<dbReference type="Pfam" id="PF13193">
    <property type="entry name" value="AMP-binding_C"/>
    <property type="match status" value="1"/>
</dbReference>
<keyword evidence="1" id="KW-0436">Ligase</keyword>
<feature type="domain" description="AMP-binding enzyme C-terminal" evidence="3">
    <location>
        <begin position="449"/>
        <end position="523"/>
    </location>
</feature>
<dbReference type="Proteomes" id="UP000609802">
    <property type="component" value="Unassembled WGS sequence"/>
</dbReference>
<evidence type="ECO:0000256" key="1">
    <source>
        <dbReference type="ARBA" id="ARBA00022598"/>
    </source>
</evidence>
<dbReference type="Gene3D" id="3.40.50.12780">
    <property type="entry name" value="N-terminal domain of ligase-like"/>
    <property type="match status" value="1"/>
</dbReference>
<organism evidence="4 5">
    <name type="scientific">Aliiroseovarius zhejiangensis</name>
    <dbReference type="NCBI Taxonomy" id="1632025"/>
    <lineage>
        <taxon>Bacteria</taxon>
        <taxon>Pseudomonadati</taxon>
        <taxon>Pseudomonadota</taxon>
        <taxon>Alphaproteobacteria</taxon>
        <taxon>Rhodobacterales</taxon>
        <taxon>Paracoccaceae</taxon>
        <taxon>Aliiroseovarius</taxon>
    </lineage>
</organism>
<dbReference type="Gene3D" id="3.30.300.30">
    <property type="match status" value="1"/>
</dbReference>
<feature type="domain" description="AMP-dependent synthetase/ligase" evidence="2">
    <location>
        <begin position="59"/>
        <end position="399"/>
    </location>
</feature>
<dbReference type="SUPFAM" id="SSF56801">
    <property type="entry name" value="Acetyl-CoA synthetase-like"/>
    <property type="match status" value="1"/>
</dbReference>
<dbReference type="InterPro" id="IPR025110">
    <property type="entry name" value="AMP-bd_C"/>
</dbReference>
<dbReference type="InterPro" id="IPR045851">
    <property type="entry name" value="AMP-bd_C_sf"/>
</dbReference>
<protein>
    <submittedName>
        <fullName evidence="4">Acetyl-CoA synthetase</fullName>
    </submittedName>
</protein>
<dbReference type="InterPro" id="IPR000873">
    <property type="entry name" value="AMP-dep_synth/lig_dom"/>
</dbReference>
<sequence>MRFQYTETGVMQLHALASCAPPWHIWAMLSEFRPTAPLPAPPETFNMARYVLSHAMDLGDKTALAVVTPDGTGETHWTFAQLERAVRGVAGGLLARGLAPGDRVLLRLGNTVDFPLAFLGAIAAGLVPVPTSSQLTGAEITKMSAMVAPSLIVAGDGIALPSGTDAPVLDRDALHALASHTPAPFHMGDPEQPGYIVFTSGTSGKARAVVHAHRAIWARQMMWEGWYGLTRDDRLMHAGAFNWTYTLGTGLMDPWSAGATALIPAAGTGSDQLGALLARERVTIFAAAPGVYRQMLRAPLPALPALRHGLSAGEKLPATTREHWVSATQTPIHEAYGMSECSTFISGAPDHPAPPGTLGFPQPGRHVAVLDEDGRIVPRGTPGIMAVHRSDPGLMLGYLGAEQDTKNRFSGDWFLTGDTVSMGPDSAISFEGRSDDIMNAGGFRVSPIEVEAAMTLHPDVHEAACAEVAVKDDATVIACFYTPETGPVQSDELSAHAHAQLAHYKCPRLFIALEALPRGANNKLLRGTLRAQFEAGALTTL</sequence>
<evidence type="ECO:0000313" key="4">
    <source>
        <dbReference type="EMBL" id="GHE85290.1"/>
    </source>
</evidence>
<dbReference type="PANTHER" id="PTHR43352">
    <property type="entry name" value="ACETYL-COA SYNTHETASE"/>
    <property type="match status" value="1"/>
</dbReference>
<dbReference type="InterPro" id="IPR020845">
    <property type="entry name" value="AMP-binding_CS"/>
</dbReference>
<comment type="caution">
    <text evidence="4">The sequence shown here is derived from an EMBL/GenBank/DDBJ whole genome shotgun (WGS) entry which is preliminary data.</text>
</comment>
<proteinExistence type="predicted"/>
<dbReference type="InterPro" id="IPR042099">
    <property type="entry name" value="ANL_N_sf"/>
</dbReference>
<evidence type="ECO:0000259" key="3">
    <source>
        <dbReference type="Pfam" id="PF13193"/>
    </source>
</evidence>
<dbReference type="PANTHER" id="PTHR43352:SF1">
    <property type="entry name" value="ANTHRANILATE--COA LIGASE"/>
    <property type="match status" value="1"/>
</dbReference>
<evidence type="ECO:0000259" key="2">
    <source>
        <dbReference type="Pfam" id="PF00501"/>
    </source>
</evidence>
<dbReference type="EMBL" id="BNCH01000001">
    <property type="protein sequence ID" value="GHE85290.1"/>
    <property type="molecule type" value="Genomic_DNA"/>
</dbReference>
<name>A0ABQ3IM17_9RHOB</name>
<keyword evidence="5" id="KW-1185">Reference proteome</keyword>
<evidence type="ECO:0000313" key="5">
    <source>
        <dbReference type="Proteomes" id="UP000609802"/>
    </source>
</evidence>
<dbReference type="PROSITE" id="PS51257">
    <property type="entry name" value="PROKAR_LIPOPROTEIN"/>
    <property type="match status" value="1"/>
</dbReference>
<reference evidence="5" key="1">
    <citation type="journal article" date="2019" name="Int. J. Syst. Evol. Microbiol.">
        <title>The Global Catalogue of Microorganisms (GCM) 10K type strain sequencing project: providing services to taxonomists for standard genome sequencing and annotation.</title>
        <authorList>
            <consortium name="The Broad Institute Genomics Platform"/>
            <consortium name="The Broad Institute Genome Sequencing Center for Infectious Disease"/>
            <person name="Wu L."/>
            <person name="Ma J."/>
        </authorList>
    </citation>
    <scope>NUCLEOTIDE SEQUENCE [LARGE SCALE GENOMIC DNA]</scope>
    <source>
        <strain evidence="5">KCTC 42443</strain>
    </source>
</reference>
<gene>
    <name evidence="4" type="primary">acs</name>
    <name evidence="4" type="ORF">GCM10016455_00520</name>
</gene>
<accession>A0ABQ3IM17</accession>
<dbReference type="Pfam" id="PF00501">
    <property type="entry name" value="AMP-binding"/>
    <property type="match status" value="1"/>
</dbReference>